<protein>
    <submittedName>
        <fullName evidence="15">Cytochrome P450</fullName>
    </submittedName>
</protein>
<evidence type="ECO:0000313" key="16">
    <source>
        <dbReference type="Proteomes" id="UP000813444"/>
    </source>
</evidence>
<keyword evidence="10 13" id="KW-0408">Iron</keyword>
<evidence type="ECO:0000256" key="6">
    <source>
        <dbReference type="ARBA" id="ARBA00022692"/>
    </source>
</evidence>
<dbReference type="PRINTS" id="PR00385">
    <property type="entry name" value="P450"/>
</dbReference>
<evidence type="ECO:0000256" key="7">
    <source>
        <dbReference type="ARBA" id="ARBA00022723"/>
    </source>
</evidence>
<dbReference type="GO" id="GO:0016712">
    <property type="term" value="F:oxidoreductase activity, acting on paired donors, with incorporation or reduction of molecular oxygen, reduced flavin or flavoprotein as one donor, and incorporation of one atom of oxygen"/>
    <property type="evidence" value="ECO:0007669"/>
    <property type="project" value="InterPro"/>
</dbReference>
<evidence type="ECO:0000256" key="1">
    <source>
        <dbReference type="ARBA" id="ARBA00001971"/>
    </source>
</evidence>
<dbReference type="SUPFAM" id="SSF48264">
    <property type="entry name" value="Cytochrome P450"/>
    <property type="match status" value="1"/>
</dbReference>
<evidence type="ECO:0000256" key="10">
    <source>
        <dbReference type="ARBA" id="ARBA00023004"/>
    </source>
</evidence>
<reference evidence="15" key="1">
    <citation type="journal article" date="2021" name="Nat. Commun.">
        <title>Genetic determinants of endophytism in the Arabidopsis root mycobiome.</title>
        <authorList>
            <person name="Mesny F."/>
            <person name="Miyauchi S."/>
            <person name="Thiergart T."/>
            <person name="Pickel B."/>
            <person name="Atanasova L."/>
            <person name="Karlsson M."/>
            <person name="Huettel B."/>
            <person name="Barry K.W."/>
            <person name="Haridas S."/>
            <person name="Chen C."/>
            <person name="Bauer D."/>
            <person name="Andreopoulos W."/>
            <person name="Pangilinan J."/>
            <person name="LaButti K."/>
            <person name="Riley R."/>
            <person name="Lipzen A."/>
            <person name="Clum A."/>
            <person name="Drula E."/>
            <person name="Henrissat B."/>
            <person name="Kohler A."/>
            <person name="Grigoriev I.V."/>
            <person name="Martin F.M."/>
            <person name="Hacquard S."/>
        </authorList>
    </citation>
    <scope>NUCLEOTIDE SEQUENCE</scope>
    <source>
        <strain evidence="15">MPI-CAGE-CH-0235</strain>
    </source>
</reference>
<dbReference type="InterPro" id="IPR002974">
    <property type="entry name" value="Cyt_P450_E_CYP52_ascomycetes"/>
</dbReference>
<name>A0A8K0WR07_9HYPO</name>
<dbReference type="CDD" id="cd11063">
    <property type="entry name" value="CYP52"/>
    <property type="match status" value="1"/>
</dbReference>
<dbReference type="InterPro" id="IPR036396">
    <property type="entry name" value="Cyt_P450_sf"/>
</dbReference>
<dbReference type="AlphaFoldDB" id="A0A8K0WR07"/>
<dbReference type="InterPro" id="IPR047146">
    <property type="entry name" value="Cyt_P450_E_CYP52_fungi"/>
</dbReference>
<dbReference type="PRINTS" id="PR01239">
    <property type="entry name" value="EP450IICYP52"/>
</dbReference>
<feature type="binding site" description="axial binding residue" evidence="13">
    <location>
        <position position="451"/>
    </location>
    <ligand>
        <name>heme</name>
        <dbReference type="ChEBI" id="CHEBI:30413"/>
    </ligand>
    <ligandPart>
        <name>Fe</name>
        <dbReference type="ChEBI" id="CHEBI:18248"/>
    </ligandPart>
</feature>
<evidence type="ECO:0000256" key="11">
    <source>
        <dbReference type="ARBA" id="ARBA00023033"/>
    </source>
</evidence>
<keyword evidence="7 13" id="KW-0479">Metal-binding</keyword>
<dbReference type="GO" id="GO:0005506">
    <property type="term" value="F:iron ion binding"/>
    <property type="evidence" value="ECO:0007669"/>
    <property type="project" value="InterPro"/>
</dbReference>
<accession>A0A8K0WR07</accession>
<keyword evidence="11" id="KW-0503">Monooxygenase</keyword>
<dbReference type="EMBL" id="JAGPNK010000009">
    <property type="protein sequence ID" value="KAH7313654.1"/>
    <property type="molecule type" value="Genomic_DNA"/>
</dbReference>
<evidence type="ECO:0000256" key="8">
    <source>
        <dbReference type="ARBA" id="ARBA00022989"/>
    </source>
</evidence>
<keyword evidence="16" id="KW-1185">Reference proteome</keyword>
<keyword evidence="8 14" id="KW-1133">Transmembrane helix</keyword>
<evidence type="ECO:0000256" key="12">
    <source>
        <dbReference type="ARBA" id="ARBA00023136"/>
    </source>
</evidence>
<organism evidence="15 16">
    <name type="scientific">Stachybotrys elegans</name>
    <dbReference type="NCBI Taxonomy" id="80388"/>
    <lineage>
        <taxon>Eukaryota</taxon>
        <taxon>Fungi</taxon>
        <taxon>Dikarya</taxon>
        <taxon>Ascomycota</taxon>
        <taxon>Pezizomycotina</taxon>
        <taxon>Sordariomycetes</taxon>
        <taxon>Hypocreomycetidae</taxon>
        <taxon>Hypocreales</taxon>
        <taxon>Stachybotryaceae</taxon>
        <taxon>Stachybotrys</taxon>
    </lineage>
</organism>
<evidence type="ECO:0000256" key="9">
    <source>
        <dbReference type="ARBA" id="ARBA00023002"/>
    </source>
</evidence>
<comment type="cofactor">
    <cofactor evidence="1 13">
        <name>heme</name>
        <dbReference type="ChEBI" id="CHEBI:30413"/>
    </cofactor>
</comment>
<comment type="caution">
    <text evidence="15">The sequence shown here is derived from an EMBL/GenBank/DDBJ whole genome shotgun (WGS) entry which is preliminary data.</text>
</comment>
<dbReference type="Gene3D" id="1.10.630.10">
    <property type="entry name" value="Cytochrome P450"/>
    <property type="match status" value="1"/>
</dbReference>
<dbReference type="Proteomes" id="UP000813444">
    <property type="component" value="Unassembled WGS sequence"/>
</dbReference>
<dbReference type="GO" id="GO:0016020">
    <property type="term" value="C:membrane"/>
    <property type="evidence" value="ECO:0007669"/>
    <property type="project" value="UniProtKB-SubCell"/>
</dbReference>
<dbReference type="InterPro" id="IPR001128">
    <property type="entry name" value="Cyt_P450"/>
</dbReference>
<evidence type="ECO:0000256" key="4">
    <source>
        <dbReference type="ARBA" id="ARBA00010617"/>
    </source>
</evidence>
<comment type="pathway">
    <text evidence="3">Mycotoxin biosynthesis.</text>
</comment>
<keyword evidence="6 14" id="KW-0812">Transmembrane</keyword>
<evidence type="ECO:0000256" key="14">
    <source>
        <dbReference type="SAM" id="Phobius"/>
    </source>
</evidence>
<keyword evidence="9" id="KW-0560">Oxidoreductase</keyword>
<comment type="subcellular location">
    <subcellularLocation>
        <location evidence="2">Membrane</location>
        <topology evidence="2">Single-pass membrane protein</topology>
    </subcellularLocation>
</comment>
<dbReference type="PANTHER" id="PTHR24287:SF1">
    <property type="entry name" value="P450, PUTATIVE (EUROFUNG)-RELATED"/>
    <property type="match status" value="1"/>
</dbReference>
<keyword evidence="12 14" id="KW-0472">Membrane</keyword>
<proteinExistence type="inferred from homology"/>
<feature type="transmembrane region" description="Helical" evidence="14">
    <location>
        <begin position="6"/>
        <end position="22"/>
    </location>
</feature>
<evidence type="ECO:0000256" key="2">
    <source>
        <dbReference type="ARBA" id="ARBA00004167"/>
    </source>
</evidence>
<evidence type="ECO:0000313" key="15">
    <source>
        <dbReference type="EMBL" id="KAH7313654.1"/>
    </source>
</evidence>
<evidence type="ECO:0000256" key="13">
    <source>
        <dbReference type="PIRSR" id="PIRSR602402-1"/>
    </source>
</evidence>
<dbReference type="Pfam" id="PF00067">
    <property type="entry name" value="p450"/>
    <property type="match status" value="1"/>
</dbReference>
<dbReference type="OrthoDB" id="1470350at2759"/>
<dbReference type="InterPro" id="IPR002402">
    <property type="entry name" value="Cyt_P450_E_grp-II"/>
</dbReference>
<dbReference type="PRINTS" id="PR00464">
    <property type="entry name" value="EP450II"/>
</dbReference>
<evidence type="ECO:0000256" key="5">
    <source>
        <dbReference type="ARBA" id="ARBA00022617"/>
    </source>
</evidence>
<sequence>MLSYAGLIGYIIGLYIVARVVSSRLRARRLKRKAEQWGCSSAPSPYPNGIKGYALLRESIAANRADRGPQFIVERMDRISKDCHTVHLPILDYEIYVTRDPENIKALFTSQDFDISGTRQLSWLPLLGKGIFTSRGQIWKHSRAMLRPLFAKEQISNVDVDEEHLQILLKQFPVDGKTGWTDKVDLGPLFFKFTLDVITDFVYGHSTHSLMADSPHQNICRSFDAAKMWIDRRGALAKFYWLLNTKDFRVHCKILHEFVDKIVTDTLDNKSTKSNDPEKQGRFTLLHELTKECQDPVFLRNQTLQILVAGRDTSGSLLGWCIFWLARNPEVYQKLRKIILDIFDDRMPDFQTLNTCTYLQYFLSEVLRISAVIPLDERVAMCDTTLPTGGGPQGKDPVFLPKGTQVLMPIYAVMHRQDLWETDPDRFDPERWGRERPGWQFTPFAAGPRKCLGQQFAKALAAYVLARFCQLFDKIENMEEGDGELKLHHAIENRSGMGVQVRLHSAKF</sequence>
<evidence type="ECO:0000256" key="3">
    <source>
        <dbReference type="ARBA" id="ARBA00004685"/>
    </source>
</evidence>
<dbReference type="PANTHER" id="PTHR24287">
    <property type="entry name" value="P450, PUTATIVE (EUROFUNG)-RELATED"/>
    <property type="match status" value="1"/>
</dbReference>
<comment type="similarity">
    <text evidence="4">Belongs to the cytochrome P450 family.</text>
</comment>
<dbReference type="GO" id="GO:0020037">
    <property type="term" value="F:heme binding"/>
    <property type="evidence" value="ECO:0007669"/>
    <property type="project" value="InterPro"/>
</dbReference>
<keyword evidence="5 13" id="KW-0349">Heme</keyword>
<gene>
    <name evidence="15" type="ORF">B0I35DRAFT_480326</name>
</gene>